<protein>
    <submittedName>
        <fullName evidence="2">Uncharacterized protein</fullName>
    </submittedName>
</protein>
<evidence type="ECO:0000256" key="1">
    <source>
        <dbReference type="SAM" id="Phobius"/>
    </source>
</evidence>
<dbReference type="RefSeq" id="WP_133793460.1">
    <property type="nucleotide sequence ID" value="NZ_SOCA01000001.1"/>
</dbReference>
<name>A0A4R7SRC7_9BACT</name>
<keyword evidence="3" id="KW-1185">Reference proteome</keyword>
<reference evidence="2 3" key="1">
    <citation type="submission" date="2019-03" db="EMBL/GenBank/DDBJ databases">
        <title>Genomic Encyclopedia of Archaeal and Bacterial Type Strains, Phase II (KMG-II): from individual species to whole genera.</title>
        <authorList>
            <person name="Goeker M."/>
        </authorList>
    </citation>
    <scope>NUCLEOTIDE SEQUENCE [LARGE SCALE GENOMIC DNA]</scope>
    <source>
        <strain evidence="2 3">ATCC 25309</strain>
    </source>
</reference>
<dbReference type="AlphaFoldDB" id="A0A4R7SRC7"/>
<gene>
    <name evidence="2" type="ORF">EI77_00824</name>
</gene>
<accession>A0A4R7SRC7</accession>
<organism evidence="2 3">
    <name type="scientific">Prosthecobacter fusiformis</name>
    <dbReference type="NCBI Taxonomy" id="48464"/>
    <lineage>
        <taxon>Bacteria</taxon>
        <taxon>Pseudomonadati</taxon>
        <taxon>Verrucomicrobiota</taxon>
        <taxon>Verrucomicrobiia</taxon>
        <taxon>Verrucomicrobiales</taxon>
        <taxon>Verrucomicrobiaceae</taxon>
        <taxon>Prosthecobacter</taxon>
    </lineage>
</organism>
<keyword evidence="1" id="KW-0472">Membrane</keyword>
<evidence type="ECO:0000313" key="3">
    <source>
        <dbReference type="Proteomes" id="UP000295662"/>
    </source>
</evidence>
<proteinExistence type="predicted"/>
<evidence type="ECO:0000313" key="2">
    <source>
        <dbReference type="EMBL" id="TDU81514.1"/>
    </source>
</evidence>
<dbReference type="PROSITE" id="PS51257">
    <property type="entry name" value="PROKAR_LIPOPROTEIN"/>
    <property type="match status" value="1"/>
</dbReference>
<keyword evidence="1" id="KW-0812">Transmembrane</keyword>
<feature type="transmembrane region" description="Helical" evidence="1">
    <location>
        <begin position="16"/>
        <end position="41"/>
    </location>
</feature>
<sequence>MNDRLTLAPPTMPTRLLMGFCCLFIITFGCSFAALPLWHIIHEGLIGKIPWPLVAFATPAAFLGLLIIWAGCRLRVWILPYCFTVDRQAMICGYLWKENWVGKISLNGIQALTAEPGWSRRSWPWVLYARFANGKKRQCILNSLSHHGTERAAYEECIKISQKIAHHLSVNLEMAAWSDKLHPPHA</sequence>
<feature type="transmembrane region" description="Helical" evidence="1">
    <location>
        <begin position="53"/>
        <end position="72"/>
    </location>
</feature>
<dbReference type="Proteomes" id="UP000295662">
    <property type="component" value="Unassembled WGS sequence"/>
</dbReference>
<keyword evidence="1" id="KW-1133">Transmembrane helix</keyword>
<comment type="caution">
    <text evidence="2">The sequence shown here is derived from an EMBL/GenBank/DDBJ whole genome shotgun (WGS) entry which is preliminary data.</text>
</comment>
<dbReference type="EMBL" id="SOCA01000001">
    <property type="protein sequence ID" value="TDU81514.1"/>
    <property type="molecule type" value="Genomic_DNA"/>
</dbReference>